<proteinExistence type="predicted"/>
<keyword evidence="3" id="KW-1185">Reference proteome</keyword>
<evidence type="ECO:0000256" key="1">
    <source>
        <dbReference type="SAM" id="Phobius"/>
    </source>
</evidence>
<keyword evidence="1" id="KW-0812">Transmembrane</keyword>
<feature type="transmembrane region" description="Helical" evidence="1">
    <location>
        <begin position="253"/>
        <end position="279"/>
    </location>
</feature>
<name>A0A226DCT9_FOLCA</name>
<reference evidence="2 3" key="1">
    <citation type="submission" date="2015-12" db="EMBL/GenBank/DDBJ databases">
        <title>The genome of Folsomia candida.</title>
        <authorList>
            <person name="Faddeeva A."/>
            <person name="Derks M.F."/>
            <person name="Anvar Y."/>
            <person name="Smit S."/>
            <person name="Van Straalen N."/>
            <person name="Roelofs D."/>
        </authorList>
    </citation>
    <scope>NUCLEOTIDE SEQUENCE [LARGE SCALE GENOMIC DNA]</scope>
    <source>
        <strain evidence="2 3">VU population</strain>
        <tissue evidence="2">Whole body</tissue>
    </source>
</reference>
<dbReference type="EMBL" id="LNIX01000023">
    <property type="protein sequence ID" value="OXA43009.1"/>
    <property type="molecule type" value="Genomic_DNA"/>
</dbReference>
<protein>
    <submittedName>
        <fullName evidence="2">Uncharacterized protein</fullName>
    </submittedName>
</protein>
<dbReference type="Proteomes" id="UP000198287">
    <property type="component" value="Unassembled WGS sequence"/>
</dbReference>
<comment type="caution">
    <text evidence="2">The sequence shown here is derived from an EMBL/GenBank/DDBJ whole genome shotgun (WGS) entry which is preliminary data.</text>
</comment>
<feature type="transmembrane region" description="Helical" evidence="1">
    <location>
        <begin position="135"/>
        <end position="158"/>
    </location>
</feature>
<keyword evidence="1" id="KW-1133">Transmembrane helix</keyword>
<gene>
    <name evidence="2" type="ORF">Fcan01_22085</name>
</gene>
<feature type="transmembrane region" description="Helical" evidence="1">
    <location>
        <begin position="291"/>
        <end position="314"/>
    </location>
</feature>
<feature type="transmembrane region" description="Helical" evidence="1">
    <location>
        <begin position="73"/>
        <end position="92"/>
    </location>
</feature>
<evidence type="ECO:0000313" key="3">
    <source>
        <dbReference type="Proteomes" id="UP000198287"/>
    </source>
</evidence>
<evidence type="ECO:0000313" key="2">
    <source>
        <dbReference type="EMBL" id="OXA43009.1"/>
    </source>
</evidence>
<keyword evidence="1" id="KW-0472">Membrane</keyword>
<accession>A0A226DCT9</accession>
<feature type="transmembrane region" description="Helical" evidence="1">
    <location>
        <begin position="43"/>
        <end position="66"/>
    </location>
</feature>
<dbReference type="AlphaFoldDB" id="A0A226DCT9"/>
<sequence length="392" mass="44889">MASPLEWNSLENFSTGFHYYWTCPLHWNKAKREFVSTKSTTLLIPWIIVVFIITPLITSYCTAVILLTIYGKVLAPLTNLIVFSILTILNFLMAAIEFSMYVHVESLTIASNYLVETSKRESKSVPQGKVDKLGLFLNASVALFSIYPYCMTPFGFYFRLDPVFHFAKYVLHLEMNTLRDHLFLFPLRICQFLPLLQICRLFPFLNCLVCLTTKLLLDAIHTLDTWAFLIRFSRPRADLQVRRYLELAVTVQVAYAILATIVALLMGLGLILCILFNFVSIKLYNVVPMPLYLCFPPVAVVIPLIIDTLLPFGISVNDKADKLKIKWGRKLVSSSDLKYIRRRVLAINPLHIPCGILGFKFFKLTKSIKVWFYDQILNYTITALLSNTNVGI</sequence>
<organism evidence="2 3">
    <name type="scientific">Folsomia candida</name>
    <name type="common">Springtail</name>
    <dbReference type="NCBI Taxonomy" id="158441"/>
    <lineage>
        <taxon>Eukaryota</taxon>
        <taxon>Metazoa</taxon>
        <taxon>Ecdysozoa</taxon>
        <taxon>Arthropoda</taxon>
        <taxon>Hexapoda</taxon>
        <taxon>Collembola</taxon>
        <taxon>Entomobryomorpha</taxon>
        <taxon>Isotomoidea</taxon>
        <taxon>Isotomidae</taxon>
        <taxon>Proisotominae</taxon>
        <taxon>Folsomia</taxon>
    </lineage>
</organism>